<name>A0A1G9P885_9GAMM</name>
<dbReference type="OrthoDB" id="7170026at2"/>
<dbReference type="InterPro" id="IPR029058">
    <property type="entry name" value="AB_hydrolase_fold"/>
</dbReference>
<dbReference type="Pfam" id="PF05990">
    <property type="entry name" value="DUF900"/>
    <property type="match status" value="1"/>
</dbReference>
<accession>A0A1G9P885</accession>
<dbReference type="STRING" id="119000.SAMN05661010_02952"/>
<protein>
    <recommendedName>
        <fullName evidence="3">Alpha/beta hydrolase</fullName>
    </recommendedName>
</protein>
<dbReference type="EMBL" id="FNGI01000009">
    <property type="protein sequence ID" value="SDL94914.1"/>
    <property type="molecule type" value="Genomic_DNA"/>
</dbReference>
<sequence>MTSAVPPPLPSCQSTDGTVQLPDCAAKVLVVLEHKDTLGQPLPEGIRVEVRDSRRRSYLGVTDTEGVSQHPGVIAGLFSWQLLAAPGRHLVAVDGQPVHPVAAGLGAPEANAVMHETTVTATYLPPPILIDLHTSPGSGADRLSDDQLEQLRRDGDSATLFVHGYNVARGDWGRFSVEAEAADAGGPFRLGAPLLRPSGAATVSTLCQSQALEADARGLNGSGACSWLASMEYQFNRAAGMADADWRPYSRVVGIAWPGDTGSTAFVEAEFSAMQSGRRLVTVLGQLIDAKLSINIVSHSLGARVVLTALNILGERITGPCIDNLFLWEPAVADNALSPDSPFTTAALKGGYDESFGQNSPGRETHPLGMGTFPLAHRSIKNTVVLHSREDGILGPSGEPDASAWYDPRDWLDDVAAFVDAPQDDRLGELGGAYPKKWWTFPPLVAGGLGYFRDYYFERARALGGDWEAAMLVHLQQRAQHEPHIQHLIDRAWDALTQAIIDEARRAAAATPAGPLDPNVPLPEYDLLKPLAHHGRISELMAERFAERLRRLGQRDNWQPRDRQVRPALGLVGFKKVEDVEFFAKKLTKDTFGFVDQSTWLLAHSAMKYPTEETFIKSYKEGIINQIKERSRFGRY</sequence>
<dbReference type="AlphaFoldDB" id="A0A1G9P885"/>
<evidence type="ECO:0000313" key="2">
    <source>
        <dbReference type="Proteomes" id="UP000198654"/>
    </source>
</evidence>
<organism evidence="1 2">
    <name type="scientific">Modicisalibacter muralis</name>
    <dbReference type="NCBI Taxonomy" id="119000"/>
    <lineage>
        <taxon>Bacteria</taxon>
        <taxon>Pseudomonadati</taxon>
        <taxon>Pseudomonadota</taxon>
        <taxon>Gammaproteobacteria</taxon>
        <taxon>Oceanospirillales</taxon>
        <taxon>Halomonadaceae</taxon>
        <taxon>Modicisalibacter</taxon>
    </lineage>
</organism>
<proteinExistence type="predicted"/>
<dbReference type="InterPro" id="IPR010297">
    <property type="entry name" value="DUF900_hydrolase"/>
</dbReference>
<dbReference type="Proteomes" id="UP000198654">
    <property type="component" value="Unassembled WGS sequence"/>
</dbReference>
<reference evidence="1 2" key="1">
    <citation type="submission" date="2016-10" db="EMBL/GenBank/DDBJ databases">
        <authorList>
            <person name="de Groot N.N."/>
        </authorList>
    </citation>
    <scope>NUCLEOTIDE SEQUENCE [LARGE SCALE GENOMIC DNA]</scope>
    <source>
        <strain evidence="1 2">DSM 14789</strain>
    </source>
</reference>
<keyword evidence="2" id="KW-1185">Reference proteome</keyword>
<evidence type="ECO:0000313" key="1">
    <source>
        <dbReference type="EMBL" id="SDL94914.1"/>
    </source>
</evidence>
<evidence type="ECO:0008006" key="3">
    <source>
        <dbReference type="Google" id="ProtNLM"/>
    </source>
</evidence>
<dbReference type="SUPFAM" id="SSF53474">
    <property type="entry name" value="alpha/beta-Hydrolases"/>
    <property type="match status" value="1"/>
</dbReference>
<dbReference type="RefSeq" id="WP_089729922.1">
    <property type="nucleotide sequence ID" value="NZ_FNGI01000009.1"/>
</dbReference>
<gene>
    <name evidence="1" type="ORF">SAMN05661010_02952</name>
</gene>